<feature type="region of interest" description="Disordered" evidence="1">
    <location>
        <begin position="1"/>
        <end position="114"/>
    </location>
</feature>
<feature type="compositionally biased region" description="Polar residues" evidence="1">
    <location>
        <begin position="64"/>
        <end position="74"/>
    </location>
</feature>
<dbReference type="AlphaFoldDB" id="A0A178EYD2"/>
<comment type="caution">
    <text evidence="2">The sequence shown here is derived from an EMBL/GenBank/DDBJ whole genome shotgun (WGS) entry which is preliminary data.</text>
</comment>
<evidence type="ECO:0000313" key="3">
    <source>
        <dbReference type="Proteomes" id="UP000243015"/>
    </source>
</evidence>
<protein>
    <submittedName>
        <fullName evidence="2">Uncharacterized protein</fullName>
    </submittedName>
</protein>
<evidence type="ECO:0000313" key="2">
    <source>
        <dbReference type="EMBL" id="OAL65130.1"/>
    </source>
</evidence>
<reference evidence="2 3" key="1">
    <citation type="submission" date="2016-05" db="EMBL/GenBank/DDBJ databases">
        <title>Genome sequencing of Trichophyton rubrum CMCC(F)T1i isolated from hair.</title>
        <authorList>
            <person name="Zhan P."/>
            <person name="Tao Y."/>
            <person name="Liu W."/>
        </authorList>
    </citation>
    <scope>NUCLEOTIDE SEQUENCE [LARGE SCALE GENOMIC DNA]</scope>
    <source>
        <strain evidence="3">CMCC(F)T1i</strain>
    </source>
</reference>
<organism evidence="2 3">
    <name type="scientific">Trichophyton rubrum</name>
    <name type="common">Athlete's foot fungus</name>
    <name type="synonym">Epidermophyton rubrum</name>
    <dbReference type="NCBI Taxonomy" id="5551"/>
    <lineage>
        <taxon>Eukaryota</taxon>
        <taxon>Fungi</taxon>
        <taxon>Dikarya</taxon>
        <taxon>Ascomycota</taxon>
        <taxon>Pezizomycotina</taxon>
        <taxon>Eurotiomycetes</taxon>
        <taxon>Eurotiomycetidae</taxon>
        <taxon>Onygenales</taxon>
        <taxon>Arthrodermataceae</taxon>
        <taxon>Trichophyton</taxon>
    </lineage>
</organism>
<gene>
    <name evidence="2" type="ORF">A7C99_3612</name>
</gene>
<dbReference type="EMBL" id="LHPM01000014">
    <property type="protein sequence ID" value="OAL65130.1"/>
    <property type="molecule type" value="Genomic_DNA"/>
</dbReference>
<proteinExistence type="predicted"/>
<name>A0A178EYD2_TRIRU</name>
<evidence type="ECO:0000256" key="1">
    <source>
        <dbReference type="SAM" id="MobiDB-lite"/>
    </source>
</evidence>
<dbReference type="VEuPathDB" id="FungiDB:TERG_06731"/>
<dbReference type="Proteomes" id="UP000243015">
    <property type="component" value="Unassembled WGS sequence"/>
</dbReference>
<feature type="compositionally biased region" description="Basic and acidic residues" evidence="1">
    <location>
        <begin position="89"/>
        <end position="102"/>
    </location>
</feature>
<accession>A0A178EYD2</accession>
<sequence>MFAFPQPAIPQPLPRPFGQFGTTLAYSMSDQDTPLSAENSGHSGTNQLDSTPFTFSLSSPPHSGSTRPISSSRFAQRYASSIARPAARVAERQSRESRRDSFLNKVKRSRQSDQFEVRSDQIQRSDFLEQRKRFEEEMARSGPQLDNIEEDEGDDYVDLYPQEEDKDVDESLLEDFIAQEENEYMTLVEDMPDSRAAEEPLNSDILYGDMEEDGLLVDLIDQIESQSHQQMDLSGT</sequence>
<dbReference type="OrthoDB" id="5279705at2759"/>
<feature type="compositionally biased region" description="Polar residues" evidence="1">
    <location>
        <begin position="20"/>
        <end position="49"/>
    </location>
</feature>
<feature type="compositionally biased region" description="Low complexity" evidence="1">
    <location>
        <begin position="50"/>
        <end position="63"/>
    </location>
</feature>